<dbReference type="AlphaFoldDB" id="A0A1F6D988"/>
<dbReference type="EMBL" id="MFKX01000007">
    <property type="protein sequence ID" value="OGG58009.1"/>
    <property type="molecule type" value="Genomic_DNA"/>
</dbReference>
<dbReference type="InterPro" id="IPR055706">
    <property type="entry name" value="Slg1/2_DUF7282"/>
</dbReference>
<accession>A0A1F6D988</accession>
<organism evidence="2 3">
    <name type="scientific">Candidatus Kaiserbacteria bacterium RIFCSPHIGHO2_01_FULL_55_17</name>
    <dbReference type="NCBI Taxonomy" id="1798484"/>
    <lineage>
        <taxon>Bacteria</taxon>
        <taxon>Candidatus Kaiseribacteriota</taxon>
    </lineage>
</organism>
<evidence type="ECO:0000259" key="1">
    <source>
        <dbReference type="Pfam" id="PF23951"/>
    </source>
</evidence>
<evidence type="ECO:0000313" key="3">
    <source>
        <dbReference type="Proteomes" id="UP000177958"/>
    </source>
</evidence>
<dbReference type="Pfam" id="PF23951">
    <property type="entry name" value="DUF7282"/>
    <property type="match status" value="1"/>
</dbReference>
<sequence length="189" mass="19481">MPPTLPAPSTKPSFDLNDNSNRIIAGIVIALVFIGGWWLIARNASTGDATDGETASEVENATGAIPGQVNEGAILGPIAEDTPIIAASNESIDVADQPAGMGVKVRSATLVQVGWIAVRDANGRTLGAGRFEPGTHADVEVSLLRATEAGQSYQALIYVDDGDKAFDLHKDILVTGPDGSVAGDVFSAQ</sequence>
<reference evidence="2 3" key="1">
    <citation type="journal article" date="2016" name="Nat. Commun.">
        <title>Thousands of microbial genomes shed light on interconnected biogeochemical processes in an aquifer system.</title>
        <authorList>
            <person name="Anantharaman K."/>
            <person name="Brown C.T."/>
            <person name="Hug L.A."/>
            <person name="Sharon I."/>
            <person name="Castelle C.J."/>
            <person name="Probst A.J."/>
            <person name="Thomas B.C."/>
            <person name="Singh A."/>
            <person name="Wilkins M.J."/>
            <person name="Karaoz U."/>
            <person name="Brodie E.L."/>
            <person name="Williams K.H."/>
            <person name="Hubbard S.S."/>
            <person name="Banfield J.F."/>
        </authorList>
    </citation>
    <scope>NUCLEOTIDE SEQUENCE [LARGE SCALE GENOMIC DNA]</scope>
</reference>
<proteinExistence type="predicted"/>
<dbReference type="Proteomes" id="UP000177958">
    <property type="component" value="Unassembled WGS sequence"/>
</dbReference>
<protein>
    <recommendedName>
        <fullName evidence="1">DUF7282 domain-containing protein</fullName>
    </recommendedName>
</protein>
<comment type="caution">
    <text evidence="2">The sequence shown here is derived from an EMBL/GenBank/DDBJ whole genome shotgun (WGS) entry which is preliminary data.</text>
</comment>
<evidence type="ECO:0000313" key="2">
    <source>
        <dbReference type="EMBL" id="OGG58009.1"/>
    </source>
</evidence>
<feature type="domain" description="DUF7282" evidence="1">
    <location>
        <begin position="91"/>
        <end position="170"/>
    </location>
</feature>
<gene>
    <name evidence="2" type="ORF">A2853_00745</name>
</gene>
<name>A0A1F6D988_9BACT</name>